<keyword evidence="3" id="KW-1185">Reference proteome</keyword>
<dbReference type="PANTHER" id="PTHR38462:SF1">
    <property type="entry name" value="YPRB RIBONUCLEASE H-LIKE DOMAIN-CONTAINING PROTEIN"/>
    <property type="match status" value="1"/>
</dbReference>
<dbReference type="STRING" id="890420.SAMN05216226_103157"/>
<dbReference type="AlphaFoldDB" id="A0A1G8TMR9"/>
<dbReference type="InterPro" id="IPR012337">
    <property type="entry name" value="RNaseH-like_sf"/>
</dbReference>
<evidence type="ECO:0000313" key="2">
    <source>
        <dbReference type="EMBL" id="SDJ42839.1"/>
    </source>
</evidence>
<evidence type="ECO:0000313" key="3">
    <source>
        <dbReference type="Proteomes" id="UP000198856"/>
    </source>
</evidence>
<feature type="domain" description="YprB ribonuclease H-like" evidence="1">
    <location>
        <begin position="119"/>
        <end position="268"/>
    </location>
</feature>
<name>A0A1G8TMR9_9EURY</name>
<gene>
    <name evidence="2" type="ORF">SAMN05216226_103157</name>
</gene>
<dbReference type="GO" id="GO:0003676">
    <property type="term" value="F:nucleic acid binding"/>
    <property type="evidence" value="ECO:0007669"/>
    <property type="project" value="InterPro"/>
</dbReference>
<dbReference type="InterPro" id="IPR038720">
    <property type="entry name" value="YprB_RNase_H-like_dom"/>
</dbReference>
<accession>A0A1G8TMR9</accession>
<dbReference type="SUPFAM" id="SSF53098">
    <property type="entry name" value="Ribonuclease H-like"/>
    <property type="match status" value="1"/>
</dbReference>
<proteinExistence type="predicted"/>
<dbReference type="InterPro" id="IPR036397">
    <property type="entry name" value="RNaseH_sf"/>
</dbReference>
<protein>
    <recommendedName>
        <fullName evidence="1">YprB ribonuclease H-like domain-containing protein</fullName>
    </recommendedName>
</protein>
<dbReference type="Gene3D" id="3.30.420.10">
    <property type="entry name" value="Ribonuclease H-like superfamily/Ribonuclease H"/>
    <property type="match status" value="1"/>
</dbReference>
<dbReference type="Proteomes" id="UP000198856">
    <property type="component" value="Unassembled WGS sequence"/>
</dbReference>
<dbReference type="EMBL" id="FNFC01000003">
    <property type="protein sequence ID" value="SDJ42839.1"/>
    <property type="molecule type" value="Genomic_DNA"/>
</dbReference>
<dbReference type="Pfam" id="PF13482">
    <property type="entry name" value="RNase_H_2"/>
    <property type="match status" value="1"/>
</dbReference>
<reference evidence="2 3" key="1">
    <citation type="submission" date="2016-10" db="EMBL/GenBank/DDBJ databases">
        <authorList>
            <person name="de Groot N.N."/>
        </authorList>
    </citation>
    <scope>NUCLEOTIDE SEQUENCE [LARGE SCALE GENOMIC DNA]</scope>
    <source>
        <strain evidence="2 3">IBRC-M10015</strain>
    </source>
</reference>
<organism evidence="2 3">
    <name type="scientific">Halovenus aranensis</name>
    <dbReference type="NCBI Taxonomy" id="890420"/>
    <lineage>
        <taxon>Archaea</taxon>
        <taxon>Methanobacteriati</taxon>
        <taxon>Methanobacteriota</taxon>
        <taxon>Stenosarchaea group</taxon>
        <taxon>Halobacteria</taxon>
        <taxon>Halobacteriales</taxon>
        <taxon>Haloarculaceae</taxon>
        <taxon>Halovenus</taxon>
    </lineage>
</organism>
<dbReference type="PANTHER" id="PTHR38462">
    <property type="entry name" value="EXONUCLEASE-LIKE PROTEIN"/>
    <property type="match status" value="1"/>
</dbReference>
<evidence type="ECO:0000259" key="1">
    <source>
        <dbReference type="Pfam" id="PF13482"/>
    </source>
</evidence>
<sequence length="281" mass="31774">MSLSVKHDCSVREHEQVRPSKTVSTVALSLTRVYVENCFLGAEGVGQTIEQRLWSQGITHWERFEPTVDGVGQTRTERIESFIDAGERALDRGNVEFFDQRFPDGCRWRLYESFRDQACFFDIETTGLDHQTSVVTTVTLHQNGDTHTLVRGDDLTDENLRAAFEDAGLLVTFNGARFDVPFLESSFDVSLDHPHIDLMPTARQVGLSGGLSEVERALGIGRDLPDVDGREAVRLWHEHERGVDGALDRLVEYNREDTVNMVPVLESLVERLDDQTFPEQP</sequence>